<name>A0A0A9F8B1_ARUDO</name>
<sequence>MIWDEWCLVYSRIRNLASIICLPVTSAYPTLRVRIGSRHLHTVNLIYRVYSHGSRINYLAVAK</sequence>
<reference evidence="1" key="2">
    <citation type="journal article" date="2015" name="Data Brief">
        <title>Shoot transcriptome of the giant reed, Arundo donax.</title>
        <authorList>
            <person name="Barrero R.A."/>
            <person name="Guerrero F.D."/>
            <person name="Moolhuijzen P."/>
            <person name="Goolsby J.A."/>
            <person name="Tidwell J."/>
            <person name="Bellgard S.E."/>
            <person name="Bellgard M.I."/>
        </authorList>
    </citation>
    <scope>NUCLEOTIDE SEQUENCE</scope>
    <source>
        <tissue evidence="1">Shoot tissue taken approximately 20 cm above the soil surface</tissue>
    </source>
</reference>
<protein>
    <submittedName>
        <fullName evidence="1">Uncharacterized protein</fullName>
    </submittedName>
</protein>
<organism evidence="1">
    <name type="scientific">Arundo donax</name>
    <name type="common">Giant reed</name>
    <name type="synonym">Donax arundinaceus</name>
    <dbReference type="NCBI Taxonomy" id="35708"/>
    <lineage>
        <taxon>Eukaryota</taxon>
        <taxon>Viridiplantae</taxon>
        <taxon>Streptophyta</taxon>
        <taxon>Embryophyta</taxon>
        <taxon>Tracheophyta</taxon>
        <taxon>Spermatophyta</taxon>
        <taxon>Magnoliopsida</taxon>
        <taxon>Liliopsida</taxon>
        <taxon>Poales</taxon>
        <taxon>Poaceae</taxon>
        <taxon>PACMAD clade</taxon>
        <taxon>Arundinoideae</taxon>
        <taxon>Arundineae</taxon>
        <taxon>Arundo</taxon>
    </lineage>
</organism>
<evidence type="ECO:0000313" key="1">
    <source>
        <dbReference type="EMBL" id="JAE06386.1"/>
    </source>
</evidence>
<dbReference type="AlphaFoldDB" id="A0A0A9F8B1"/>
<proteinExistence type="predicted"/>
<dbReference type="EMBL" id="GBRH01191510">
    <property type="protein sequence ID" value="JAE06386.1"/>
    <property type="molecule type" value="Transcribed_RNA"/>
</dbReference>
<accession>A0A0A9F8B1</accession>
<reference evidence="1" key="1">
    <citation type="submission" date="2014-09" db="EMBL/GenBank/DDBJ databases">
        <authorList>
            <person name="Magalhaes I.L.F."/>
            <person name="Oliveira U."/>
            <person name="Santos F.R."/>
            <person name="Vidigal T.H.D.A."/>
            <person name="Brescovit A.D."/>
            <person name="Santos A.J."/>
        </authorList>
    </citation>
    <scope>NUCLEOTIDE SEQUENCE</scope>
    <source>
        <tissue evidence="1">Shoot tissue taken approximately 20 cm above the soil surface</tissue>
    </source>
</reference>